<proteinExistence type="inferred from homology"/>
<evidence type="ECO:0000313" key="8">
    <source>
        <dbReference type="EMBL" id="OGF68171.1"/>
    </source>
</evidence>
<keyword evidence="2" id="KW-0645">Protease</keyword>
<dbReference type="FunFam" id="3.40.50.1820:FF:000028">
    <property type="entry name" value="S9 family peptidase"/>
    <property type="match status" value="1"/>
</dbReference>
<dbReference type="Pfam" id="PF00326">
    <property type="entry name" value="Peptidase_S9"/>
    <property type="match status" value="1"/>
</dbReference>
<accession>A0A1F5VYP0</accession>
<dbReference type="InterPro" id="IPR029058">
    <property type="entry name" value="AB_hydrolase_fold"/>
</dbReference>
<protein>
    <recommendedName>
        <fullName evidence="7">Peptidase S9 prolyl oligopeptidase catalytic domain-containing protein</fullName>
    </recommendedName>
</protein>
<comment type="similarity">
    <text evidence="1">Belongs to the peptidase S9C family.</text>
</comment>
<dbReference type="PANTHER" id="PTHR42776">
    <property type="entry name" value="SERINE PEPTIDASE S9 FAMILY MEMBER"/>
    <property type="match status" value="1"/>
</dbReference>
<organism evidence="8 9">
    <name type="scientific">Candidatus Fischerbacteria bacterium RBG_13_37_8</name>
    <dbReference type="NCBI Taxonomy" id="1817863"/>
    <lineage>
        <taxon>Bacteria</taxon>
        <taxon>Candidatus Fischeribacteriota</taxon>
    </lineage>
</organism>
<evidence type="ECO:0000256" key="5">
    <source>
        <dbReference type="ARBA" id="ARBA00022825"/>
    </source>
</evidence>
<dbReference type="Pfam" id="PF07676">
    <property type="entry name" value="PD40"/>
    <property type="match status" value="1"/>
</dbReference>
<gene>
    <name evidence="8" type="ORF">A2Y62_01275</name>
</gene>
<reference evidence="8 9" key="1">
    <citation type="journal article" date="2016" name="Nat. Commun.">
        <title>Thousands of microbial genomes shed light on interconnected biogeochemical processes in an aquifer system.</title>
        <authorList>
            <person name="Anantharaman K."/>
            <person name="Brown C.T."/>
            <person name="Hug L.A."/>
            <person name="Sharon I."/>
            <person name="Castelle C.J."/>
            <person name="Probst A.J."/>
            <person name="Thomas B.C."/>
            <person name="Singh A."/>
            <person name="Wilkins M.J."/>
            <person name="Karaoz U."/>
            <person name="Brodie E.L."/>
            <person name="Williams K.H."/>
            <person name="Hubbard S.S."/>
            <person name="Banfield J.F."/>
        </authorList>
    </citation>
    <scope>NUCLEOTIDE SEQUENCE [LARGE SCALE GENOMIC DNA]</scope>
</reference>
<evidence type="ECO:0000256" key="3">
    <source>
        <dbReference type="ARBA" id="ARBA00022729"/>
    </source>
</evidence>
<keyword evidence="5" id="KW-0720">Serine protease</keyword>
<feature type="region of interest" description="Disordered" evidence="6">
    <location>
        <begin position="1"/>
        <end position="30"/>
    </location>
</feature>
<dbReference type="SUPFAM" id="SSF82171">
    <property type="entry name" value="DPP6 N-terminal domain-like"/>
    <property type="match status" value="1"/>
</dbReference>
<dbReference type="Gene3D" id="3.40.50.1820">
    <property type="entry name" value="alpha/beta hydrolase"/>
    <property type="match status" value="1"/>
</dbReference>
<dbReference type="InterPro" id="IPR001375">
    <property type="entry name" value="Peptidase_S9_cat"/>
</dbReference>
<comment type="caution">
    <text evidence="8">The sequence shown here is derived from an EMBL/GenBank/DDBJ whole genome shotgun (WGS) entry which is preliminary data.</text>
</comment>
<evidence type="ECO:0000256" key="2">
    <source>
        <dbReference type="ARBA" id="ARBA00022670"/>
    </source>
</evidence>
<feature type="compositionally biased region" description="Basic and acidic residues" evidence="6">
    <location>
        <begin position="1"/>
        <end position="13"/>
    </location>
</feature>
<dbReference type="PANTHER" id="PTHR42776:SF13">
    <property type="entry name" value="DIPEPTIDYL-PEPTIDASE 5"/>
    <property type="match status" value="1"/>
</dbReference>
<dbReference type="EMBL" id="MFGW01000011">
    <property type="protein sequence ID" value="OGF68171.1"/>
    <property type="molecule type" value="Genomic_DNA"/>
</dbReference>
<sequence length="480" mass="54754">MIPAEGREPKDLTPVEYDVPSDNLSGQDDYGISPDGKEIAYSMNTDKDQALSTNSDIYLQTIADGKTVKITNALGADNTLRYSPDGRFIAYRSQAIFGNEAAKRDLMLYDRTTKKTINLTEQMDNWVGDIFWSLDGKVLYFTILEKGNIPLLSADVQNQQIKRVLEGHFTIADGSVSANGRYIAYLKSDIANPNEVFLLAIGTKKELQVTNVNKELKESVYFSPAEEHWVPSADGIKIHTFIVKPPNFEKEKQYGMLFTIHGGPQGMYSNSFRTDYQVFSGAGYVLVFSNPRGSTGYGQKFTDEINQDWAGKCYDDLMRVIDYALSLGYVDKKRICAYGSSFGGYMVDWFEGHTDRFACLVSHAGPYNLESMYATTEELWFAEWDLGGPFWKNPKMYETMSPHKFVQNFKTPMLITHGEIDYRVPITESMQLFTALQRNNVPSKFLWFPNEGHGIRKLQNREYWYKTLLEWFHTWMGVVP</sequence>
<evidence type="ECO:0000256" key="4">
    <source>
        <dbReference type="ARBA" id="ARBA00022801"/>
    </source>
</evidence>
<feature type="domain" description="Peptidase S9 prolyl oligopeptidase catalytic" evidence="7">
    <location>
        <begin position="271"/>
        <end position="477"/>
    </location>
</feature>
<dbReference type="Proteomes" id="UP000178943">
    <property type="component" value="Unassembled WGS sequence"/>
</dbReference>
<dbReference type="AlphaFoldDB" id="A0A1F5VYP0"/>
<dbReference type="STRING" id="1817863.A2Y62_01275"/>
<evidence type="ECO:0000259" key="7">
    <source>
        <dbReference type="Pfam" id="PF00326"/>
    </source>
</evidence>
<keyword evidence="3" id="KW-0732">Signal</keyword>
<dbReference type="InterPro" id="IPR011042">
    <property type="entry name" value="6-blade_b-propeller_TolB-like"/>
</dbReference>
<name>A0A1F5VYP0_9BACT</name>
<dbReference type="Gene3D" id="2.120.10.30">
    <property type="entry name" value="TolB, C-terminal domain"/>
    <property type="match status" value="1"/>
</dbReference>
<dbReference type="GO" id="GO:0004252">
    <property type="term" value="F:serine-type endopeptidase activity"/>
    <property type="evidence" value="ECO:0007669"/>
    <property type="project" value="TreeGrafter"/>
</dbReference>
<evidence type="ECO:0000256" key="6">
    <source>
        <dbReference type="SAM" id="MobiDB-lite"/>
    </source>
</evidence>
<dbReference type="GO" id="GO:0006508">
    <property type="term" value="P:proteolysis"/>
    <property type="evidence" value="ECO:0007669"/>
    <property type="project" value="UniProtKB-KW"/>
</dbReference>
<dbReference type="InterPro" id="IPR011659">
    <property type="entry name" value="WD40"/>
</dbReference>
<dbReference type="SUPFAM" id="SSF53474">
    <property type="entry name" value="alpha/beta-Hydrolases"/>
    <property type="match status" value="1"/>
</dbReference>
<evidence type="ECO:0000256" key="1">
    <source>
        <dbReference type="ARBA" id="ARBA00010040"/>
    </source>
</evidence>
<evidence type="ECO:0000313" key="9">
    <source>
        <dbReference type="Proteomes" id="UP000178943"/>
    </source>
</evidence>
<keyword evidence="4" id="KW-0378">Hydrolase</keyword>